<dbReference type="PANTHER" id="PTHR10775">
    <property type="entry name" value="OS08G0208400 PROTEIN"/>
    <property type="match status" value="1"/>
</dbReference>
<evidence type="ECO:0000313" key="1">
    <source>
        <dbReference type="EMBL" id="KAL0387724.1"/>
    </source>
</evidence>
<comment type="caution">
    <text evidence="1">The sequence shown here is derived from an EMBL/GenBank/DDBJ whole genome shotgun (WGS) entry which is preliminary data.</text>
</comment>
<dbReference type="EMBL" id="JACGWJ010000011">
    <property type="protein sequence ID" value="KAL0387724.1"/>
    <property type="molecule type" value="Genomic_DNA"/>
</dbReference>
<proteinExistence type="predicted"/>
<dbReference type="AlphaFoldDB" id="A0AAW2S6I0"/>
<dbReference type="PANTHER" id="PTHR10775:SF188">
    <property type="entry name" value="TRANSPOSASE-ASSOCIATED DOMAIN-CONTAINING PROTEIN"/>
    <property type="match status" value="1"/>
</dbReference>
<gene>
    <name evidence="1" type="ORF">Sradi_2654200</name>
</gene>
<accession>A0AAW2S6I0</accession>
<reference evidence="1" key="1">
    <citation type="submission" date="2020-06" db="EMBL/GenBank/DDBJ databases">
        <authorList>
            <person name="Li T."/>
            <person name="Hu X."/>
            <person name="Zhang T."/>
            <person name="Song X."/>
            <person name="Zhang H."/>
            <person name="Dai N."/>
            <person name="Sheng W."/>
            <person name="Hou X."/>
            <person name="Wei L."/>
        </authorList>
    </citation>
    <scope>NUCLEOTIDE SEQUENCE</scope>
    <source>
        <strain evidence="1">G02</strain>
        <tissue evidence="1">Leaf</tissue>
    </source>
</reference>
<protein>
    <submittedName>
        <fullName evidence="1">Uncharacterized protein</fullName>
    </submittedName>
</protein>
<organism evidence="1">
    <name type="scientific">Sesamum radiatum</name>
    <name type="common">Black benniseed</name>
    <dbReference type="NCBI Taxonomy" id="300843"/>
    <lineage>
        <taxon>Eukaryota</taxon>
        <taxon>Viridiplantae</taxon>
        <taxon>Streptophyta</taxon>
        <taxon>Embryophyta</taxon>
        <taxon>Tracheophyta</taxon>
        <taxon>Spermatophyta</taxon>
        <taxon>Magnoliopsida</taxon>
        <taxon>eudicotyledons</taxon>
        <taxon>Gunneridae</taxon>
        <taxon>Pentapetalae</taxon>
        <taxon>asterids</taxon>
        <taxon>lamiids</taxon>
        <taxon>Lamiales</taxon>
        <taxon>Pedaliaceae</taxon>
        <taxon>Sesamum</taxon>
    </lineage>
</organism>
<sequence length="235" mass="25544">MVIDAIGPICPPVHVSHQSNENEIGMSSNDRGGGFLDVVNATNQPLYSERENHSQLSAVTSLVNIKSEYNLPQSCYDEISQLIGELLPRDHTLAKEYYSTKKLIRELGLLVEKIDACKAGCMLFWKDDKHLEFCKFCGNASQTLFSFLILLLSSSLPTILPLISNAAVHSHAAVGDQPTVKPSSLSHSSSLPLFSPLFLVSFPTPSATAMPPPESRLHLAVELSQPCPSSMPSVV</sequence>
<name>A0AAW2S6I0_SESRA</name>
<reference evidence="1" key="2">
    <citation type="journal article" date="2024" name="Plant">
        <title>Genomic evolution and insights into agronomic trait innovations of Sesamum species.</title>
        <authorList>
            <person name="Miao H."/>
            <person name="Wang L."/>
            <person name="Qu L."/>
            <person name="Liu H."/>
            <person name="Sun Y."/>
            <person name="Le M."/>
            <person name="Wang Q."/>
            <person name="Wei S."/>
            <person name="Zheng Y."/>
            <person name="Lin W."/>
            <person name="Duan Y."/>
            <person name="Cao H."/>
            <person name="Xiong S."/>
            <person name="Wang X."/>
            <person name="Wei L."/>
            <person name="Li C."/>
            <person name="Ma Q."/>
            <person name="Ju M."/>
            <person name="Zhao R."/>
            <person name="Li G."/>
            <person name="Mu C."/>
            <person name="Tian Q."/>
            <person name="Mei H."/>
            <person name="Zhang T."/>
            <person name="Gao T."/>
            <person name="Zhang H."/>
        </authorList>
    </citation>
    <scope>NUCLEOTIDE SEQUENCE</scope>
    <source>
        <strain evidence="1">G02</strain>
    </source>
</reference>